<gene>
    <name evidence="9" type="ORF">LCGC14_2507040</name>
</gene>
<dbReference type="PANTHER" id="PTHR43005:SF1">
    <property type="entry name" value="SPERMIDINE_PUTRESCINE TRANSPORT SYSTEM PERMEASE PROTEIN"/>
    <property type="match status" value="1"/>
</dbReference>
<keyword evidence="5 7" id="KW-1133">Transmembrane helix</keyword>
<dbReference type="CDD" id="cd06261">
    <property type="entry name" value="TM_PBP2"/>
    <property type="match status" value="1"/>
</dbReference>
<accession>A0A0F9B094</accession>
<evidence type="ECO:0000313" key="9">
    <source>
        <dbReference type="EMBL" id="KKL15294.1"/>
    </source>
</evidence>
<reference evidence="9" key="1">
    <citation type="journal article" date="2015" name="Nature">
        <title>Complex archaea that bridge the gap between prokaryotes and eukaryotes.</title>
        <authorList>
            <person name="Spang A."/>
            <person name="Saw J.H."/>
            <person name="Jorgensen S.L."/>
            <person name="Zaremba-Niedzwiedzka K."/>
            <person name="Martijn J."/>
            <person name="Lind A.E."/>
            <person name="van Eijk R."/>
            <person name="Schleper C."/>
            <person name="Guy L."/>
            <person name="Ettema T.J."/>
        </authorList>
    </citation>
    <scope>NUCLEOTIDE SEQUENCE</scope>
</reference>
<dbReference type="EMBL" id="LAZR01040115">
    <property type="protein sequence ID" value="KKL15294.1"/>
    <property type="molecule type" value="Genomic_DNA"/>
</dbReference>
<feature type="transmembrane region" description="Helical" evidence="7">
    <location>
        <begin position="115"/>
        <end position="140"/>
    </location>
</feature>
<sequence>MGAALLLNKPFPGQSIIRGIIILPWIIPGVIAGYLWILLYDPQLGMFNRMLHDMGLIKSYVTWLADKRLALFSVILVAIWKGFPFSALMYMAALQGVNQELIDAATIDGAGKGRQFFYVVLPSISPVIRITLLLTSIWTFNYFEIIYVMTRGGPGNFTHIFPTYIYNLGFTQFRFGLAASYALITFAMLLILSLRYMRELDKRELLD</sequence>
<dbReference type="GO" id="GO:0055085">
    <property type="term" value="P:transmembrane transport"/>
    <property type="evidence" value="ECO:0007669"/>
    <property type="project" value="InterPro"/>
</dbReference>
<dbReference type="SUPFAM" id="SSF161098">
    <property type="entry name" value="MetI-like"/>
    <property type="match status" value="1"/>
</dbReference>
<comment type="caution">
    <text evidence="9">The sequence shown here is derived from an EMBL/GenBank/DDBJ whole genome shotgun (WGS) entry which is preliminary data.</text>
</comment>
<organism evidence="9">
    <name type="scientific">marine sediment metagenome</name>
    <dbReference type="NCBI Taxonomy" id="412755"/>
    <lineage>
        <taxon>unclassified sequences</taxon>
        <taxon>metagenomes</taxon>
        <taxon>ecological metagenomes</taxon>
    </lineage>
</organism>
<evidence type="ECO:0000259" key="8">
    <source>
        <dbReference type="PROSITE" id="PS50928"/>
    </source>
</evidence>
<dbReference type="Gene3D" id="1.10.3720.10">
    <property type="entry name" value="MetI-like"/>
    <property type="match status" value="1"/>
</dbReference>
<keyword evidence="4 7" id="KW-0812">Transmembrane</keyword>
<feature type="transmembrane region" description="Helical" evidence="7">
    <location>
        <begin position="173"/>
        <end position="194"/>
    </location>
</feature>
<evidence type="ECO:0000256" key="1">
    <source>
        <dbReference type="ARBA" id="ARBA00004651"/>
    </source>
</evidence>
<dbReference type="InterPro" id="IPR000515">
    <property type="entry name" value="MetI-like"/>
</dbReference>
<dbReference type="PROSITE" id="PS50928">
    <property type="entry name" value="ABC_TM1"/>
    <property type="match status" value="1"/>
</dbReference>
<keyword evidence="2" id="KW-0813">Transport</keyword>
<keyword evidence="3" id="KW-1003">Cell membrane</keyword>
<comment type="subcellular location">
    <subcellularLocation>
        <location evidence="1">Cell membrane</location>
        <topology evidence="1">Multi-pass membrane protein</topology>
    </subcellularLocation>
</comment>
<feature type="transmembrane region" description="Helical" evidence="7">
    <location>
        <begin position="69"/>
        <end position="94"/>
    </location>
</feature>
<protein>
    <recommendedName>
        <fullName evidence="8">ABC transmembrane type-1 domain-containing protein</fullName>
    </recommendedName>
</protein>
<evidence type="ECO:0000256" key="4">
    <source>
        <dbReference type="ARBA" id="ARBA00022692"/>
    </source>
</evidence>
<dbReference type="GO" id="GO:0005886">
    <property type="term" value="C:plasma membrane"/>
    <property type="evidence" value="ECO:0007669"/>
    <property type="project" value="UniProtKB-SubCell"/>
</dbReference>
<evidence type="ECO:0000256" key="6">
    <source>
        <dbReference type="ARBA" id="ARBA00023136"/>
    </source>
</evidence>
<feature type="domain" description="ABC transmembrane type-1" evidence="8">
    <location>
        <begin position="1"/>
        <end position="196"/>
    </location>
</feature>
<keyword evidence="6 7" id="KW-0472">Membrane</keyword>
<name>A0A0F9B094_9ZZZZ</name>
<feature type="transmembrane region" description="Helical" evidence="7">
    <location>
        <begin position="20"/>
        <end position="40"/>
    </location>
</feature>
<dbReference type="InterPro" id="IPR035906">
    <property type="entry name" value="MetI-like_sf"/>
</dbReference>
<evidence type="ECO:0000256" key="3">
    <source>
        <dbReference type="ARBA" id="ARBA00022475"/>
    </source>
</evidence>
<evidence type="ECO:0000256" key="2">
    <source>
        <dbReference type="ARBA" id="ARBA00022448"/>
    </source>
</evidence>
<dbReference type="AlphaFoldDB" id="A0A0F9B094"/>
<dbReference type="PANTHER" id="PTHR43005">
    <property type="entry name" value="BLR7065 PROTEIN"/>
    <property type="match status" value="1"/>
</dbReference>
<proteinExistence type="predicted"/>
<evidence type="ECO:0000256" key="7">
    <source>
        <dbReference type="SAM" id="Phobius"/>
    </source>
</evidence>
<dbReference type="Pfam" id="PF00528">
    <property type="entry name" value="BPD_transp_1"/>
    <property type="match status" value="1"/>
</dbReference>
<evidence type="ECO:0000256" key="5">
    <source>
        <dbReference type="ARBA" id="ARBA00022989"/>
    </source>
</evidence>